<evidence type="ECO:0000313" key="3">
    <source>
        <dbReference type="Proteomes" id="UP000313645"/>
    </source>
</evidence>
<proteinExistence type="predicted"/>
<evidence type="ECO:0000256" key="1">
    <source>
        <dbReference type="SAM" id="Phobius"/>
    </source>
</evidence>
<sequence>MAASAHERGIPLVCLGFAAALLPLVTLHLCWAVALLEGQIPQALPYWEGATSISRTGHTGTAYFLFKAGMLPAAVIGVLFWGLNGLWLERLGARGHGLRWLLWLGLIAGVALAAYTVVLGHTGDSYRLIRRTGVVLYLSLTYIAELLVSAHLRTVPGGAGSGRRLLNLCQLTLVVGIGSLIMDALAPDLHERFEDAFEWWIALLLNLAALWIAVLWRRSGFRGRGVVGSLAKPERR</sequence>
<keyword evidence="1" id="KW-0812">Transmembrane</keyword>
<feature type="transmembrane region" description="Helical" evidence="1">
    <location>
        <begin position="134"/>
        <end position="153"/>
    </location>
</feature>
<keyword evidence="1" id="KW-0472">Membrane</keyword>
<dbReference type="RefSeq" id="WP_131481150.1">
    <property type="nucleotide sequence ID" value="NZ_SJDL01000011.1"/>
</dbReference>
<feature type="transmembrane region" description="Helical" evidence="1">
    <location>
        <begin position="197"/>
        <end position="216"/>
    </location>
</feature>
<feature type="transmembrane region" description="Helical" evidence="1">
    <location>
        <begin position="12"/>
        <end position="36"/>
    </location>
</feature>
<gene>
    <name evidence="2" type="ORF">EZI54_08985</name>
</gene>
<feature type="transmembrane region" description="Helical" evidence="1">
    <location>
        <begin position="165"/>
        <end position="185"/>
    </location>
</feature>
<feature type="transmembrane region" description="Helical" evidence="1">
    <location>
        <begin position="64"/>
        <end position="88"/>
    </location>
</feature>
<feature type="transmembrane region" description="Helical" evidence="1">
    <location>
        <begin position="100"/>
        <end position="122"/>
    </location>
</feature>
<evidence type="ECO:0008006" key="4">
    <source>
        <dbReference type="Google" id="ProtNLM"/>
    </source>
</evidence>
<keyword evidence="3" id="KW-1185">Reference proteome</keyword>
<protein>
    <recommendedName>
        <fullName evidence="4">DUF998 domain-containing protein</fullName>
    </recommendedName>
</protein>
<comment type="caution">
    <text evidence="2">The sequence shown here is derived from an EMBL/GenBank/DDBJ whole genome shotgun (WGS) entry which is preliminary data.</text>
</comment>
<dbReference type="Proteomes" id="UP000313645">
    <property type="component" value="Unassembled WGS sequence"/>
</dbReference>
<reference evidence="2 3" key="1">
    <citation type="submission" date="2019-02" db="EMBL/GenBank/DDBJ databases">
        <title>Marinobacter halodurans sp. nov., a marine bacterium isolated from sea tidal flat.</title>
        <authorList>
            <person name="Yoo Y."/>
            <person name="Lee D.W."/>
            <person name="Kim B.S."/>
            <person name="Kim J.-J."/>
        </authorList>
    </citation>
    <scope>NUCLEOTIDE SEQUENCE [LARGE SCALE GENOMIC DNA]</scope>
    <source>
        <strain evidence="2 3">YJ-S3-2</strain>
    </source>
</reference>
<organism evidence="2 3">
    <name type="scientific">Marinobacter halodurans</name>
    <dbReference type="NCBI Taxonomy" id="2528979"/>
    <lineage>
        <taxon>Bacteria</taxon>
        <taxon>Pseudomonadati</taxon>
        <taxon>Pseudomonadota</taxon>
        <taxon>Gammaproteobacteria</taxon>
        <taxon>Pseudomonadales</taxon>
        <taxon>Marinobacteraceae</taxon>
        <taxon>Marinobacter</taxon>
    </lineage>
</organism>
<dbReference type="EMBL" id="SJDL01000011">
    <property type="protein sequence ID" value="TBW56425.1"/>
    <property type="molecule type" value="Genomic_DNA"/>
</dbReference>
<accession>A0ABY1ZNK1</accession>
<evidence type="ECO:0000313" key="2">
    <source>
        <dbReference type="EMBL" id="TBW56425.1"/>
    </source>
</evidence>
<name>A0ABY1ZNK1_9GAMM</name>
<keyword evidence="1" id="KW-1133">Transmembrane helix</keyword>